<dbReference type="EMBL" id="CP000083">
    <property type="protein sequence ID" value="AAZ28425.1"/>
    <property type="molecule type" value="Genomic_DNA"/>
</dbReference>
<dbReference type="Proteomes" id="UP000000547">
    <property type="component" value="Chromosome"/>
</dbReference>
<evidence type="ECO:0000313" key="2">
    <source>
        <dbReference type="Proteomes" id="UP000000547"/>
    </source>
</evidence>
<dbReference type="AlphaFoldDB" id="Q481G6"/>
<proteinExistence type="predicted"/>
<organism evidence="1 2">
    <name type="scientific">Colwellia psychrerythraea (strain 34H / ATCC BAA-681)</name>
    <name type="common">Vibrio psychroerythus</name>
    <dbReference type="NCBI Taxonomy" id="167879"/>
    <lineage>
        <taxon>Bacteria</taxon>
        <taxon>Pseudomonadati</taxon>
        <taxon>Pseudomonadota</taxon>
        <taxon>Gammaproteobacteria</taxon>
        <taxon>Alteromonadales</taxon>
        <taxon>Colwelliaceae</taxon>
        <taxon>Colwellia</taxon>
    </lineage>
</organism>
<protein>
    <submittedName>
        <fullName evidence="1">Uncharacterized protein</fullName>
    </submittedName>
</protein>
<reference evidence="1" key="1">
    <citation type="journal article" date="2005" name="Proc. Natl. Acad. Sci. U.S.A.">
        <title>The psychrophilic lifestyle as revealed by the genome sequence of Colwellia psychrerythraea 34H through genomic and proteomic analyses.</title>
        <authorList>
            <person name="Methe B.A."/>
            <person name="Nelson K.E."/>
            <person name="Deming J.W."/>
            <person name="Momen B."/>
            <person name="Melamud E."/>
            <person name="Zhang X."/>
            <person name="Moult J."/>
            <person name="Madupu R."/>
            <person name="Nelson W.C."/>
            <person name="Dodson R.J."/>
            <person name="Brinkac L.M."/>
            <person name="Daugherty S.C."/>
            <person name="Durkin A.S."/>
            <person name="DeBoy R.T."/>
            <person name="Kolonay J.F."/>
            <person name="Sullivan S.A."/>
            <person name="Zhou L."/>
            <person name="Davidsen T.M."/>
            <person name="Wu M."/>
            <person name="Huston A.L."/>
            <person name="Lewis M."/>
            <person name="Weaver B."/>
            <person name="Weidman J.F."/>
            <person name="Khouri H."/>
            <person name="Utterback T.R."/>
            <person name="Feldblyum T.V."/>
            <person name="Fraser C.M."/>
        </authorList>
    </citation>
    <scope>NUCLEOTIDE SEQUENCE [LARGE SCALE GENOMIC DNA]</scope>
    <source>
        <strain evidence="1">34H</strain>
    </source>
</reference>
<accession>Q481G6</accession>
<gene>
    <name evidence="1" type="ordered locus">CPS_2588</name>
</gene>
<dbReference type="HOGENOM" id="CLU_3402965_0_0_6"/>
<name>Q481G6_COLP3</name>
<dbReference type="KEGG" id="cps:CPS_2588"/>
<sequence>MTLTFFSPFLRLKFMLLTLAFKVNIRRTIY</sequence>
<evidence type="ECO:0000313" key="1">
    <source>
        <dbReference type="EMBL" id="AAZ28425.1"/>
    </source>
</evidence>